<keyword evidence="1" id="KW-0472">Membrane</keyword>
<evidence type="ECO:0000313" key="2">
    <source>
        <dbReference type="EMBL" id="KAK9188568.1"/>
    </source>
</evidence>
<keyword evidence="3" id="KW-1185">Reference proteome</keyword>
<name>A0AAP0QGE6_9ROSI</name>
<feature type="transmembrane region" description="Helical" evidence="1">
    <location>
        <begin position="45"/>
        <end position="63"/>
    </location>
</feature>
<protein>
    <submittedName>
        <fullName evidence="2">Uncharacterized protein</fullName>
    </submittedName>
</protein>
<keyword evidence="1" id="KW-0812">Transmembrane</keyword>
<dbReference type="AlphaFoldDB" id="A0AAP0QGE6"/>
<dbReference type="Proteomes" id="UP001428341">
    <property type="component" value="Unassembled WGS sequence"/>
</dbReference>
<reference evidence="2 3" key="1">
    <citation type="submission" date="2024-05" db="EMBL/GenBank/DDBJ databases">
        <title>Haplotype-resolved chromosome-level genome assembly of Huyou (Citrus changshanensis).</title>
        <authorList>
            <person name="Miao C."/>
            <person name="Chen W."/>
            <person name="Wu Y."/>
            <person name="Wang L."/>
            <person name="Zhao S."/>
            <person name="Grierson D."/>
            <person name="Xu C."/>
            <person name="Chen K."/>
        </authorList>
    </citation>
    <scope>NUCLEOTIDE SEQUENCE [LARGE SCALE GENOMIC DNA]</scope>
    <source>
        <strain evidence="2">01-14</strain>
        <tissue evidence="2">Leaf</tissue>
    </source>
</reference>
<gene>
    <name evidence="2" type="ORF">WN944_019972</name>
</gene>
<evidence type="ECO:0000256" key="1">
    <source>
        <dbReference type="SAM" id="Phobius"/>
    </source>
</evidence>
<sequence>MKRWISHSTKFGFKESESVDVNVKEKPAKLELNNSFREAKACAKFWVIVFATAALMLSMRFLLGKLQKLMKNAHWDEDHILKELPSERRRKAEIGIGLLGTSAAWQLEILLEQFPTTVLPSRELQMQEILDSMQKGANLLLVFFSKYCQLQKIISPSFSA</sequence>
<keyword evidence="1" id="KW-1133">Transmembrane helix</keyword>
<evidence type="ECO:0000313" key="3">
    <source>
        <dbReference type="Proteomes" id="UP001428341"/>
    </source>
</evidence>
<accession>A0AAP0QGE6</accession>
<proteinExistence type="predicted"/>
<comment type="caution">
    <text evidence="2">The sequence shown here is derived from an EMBL/GenBank/DDBJ whole genome shotgun (WGS) entry which is preliminary data.</text>
</comment>
<dbReference type="EMBL" id="JBCGBO010000007">
    <property type="protein sequence ID" value="KAK9188568.1"/>
    <property type="molecule type" value="Genomic_DNA"/>
</dbReference>
<organism evidence="2 3">
    <name type="scientific">Citrus x changshan-huyou</name>
    <dbReference type="NCBI Taxonomy" id="2935761"/>
    <lineage>
        <taxon>Eukaryota</taxon>
        <taxon>Viridiplantae</taxon>
        <taxon>Streptophyta</taxon>
        <taxon>Embryophyta</taxon>
        <taxon>Tracheophyta</taxon>
        <taxon>Spermatophyta</taxon>
        <taxon>Magnoliopsida</taxon>
        <taxon>eudicotyledons</taxon>
        <taxon>Gunneridae</taxon>
        <taxon>Pentapetalae</taxon>
        <taxon>rosids</taxon>
        <taxon>malvids</taxon>
        <taxon>Sapindales</taxon>
        <taxon>Rutaceae</taxon>
        <taxon>Aurantioideae</taxon>
        <taxon>Citrus</taxon>
    </lineage>
</organism>